<proteinExistence type="predicted"/>
<dbReference type="Proteomes" id="UP000279833">
    <property type="component" value="Unassembled WGS sequence"/>
</dbReference>
<accession>A0A183JT40</accession>
<evidence type="ECO:0000313" key="2">
    <source>
        <dbReference type="Proteomes" id="UP000279833"/>
    </source>
</evidence>
<dbReference type="WBParaSite" id="SCUD_0000588001-mRNA-1">
    <property type="protein sequence ID" value="SCUD_0000588001-mRNA-1"/>
    <property type="gene ID" value="SCUD_0000588001"/>
</dbReference>
<evidence type="ECO:0000313" key="3">
    <source>
        <dbReference type="WBParaSite" id="SCUD_0000588001-mRNA-1"/>
    </source>
</evidence>
<sequence length="110" mass="12455">MTLVGNYSKPERLVNNKDKPVTEIQEQRNRWVGHFKGFLNRPAPLNTLDIKTTLTDLLMNVTSPTIEEIRMSTRQMKSGKAAGPEHLPVKALNSDMEVTSEMLSVLFMNI</sequence>
<organism evidence="3">
    <name type="scientific">Schistosoma curassoni</name>
    <dbReference type="NCBI Taxonomy" id="6186"/>
    <lineage>
        <taxon>Eukaryota</taxon>
        <taxon>Metazoa</taxon>
        <taxon>Spiralia</taxon>
        <taxon>Lophotrochozoa</taxon>
        <taxon>Platyhelminthes</taxon>
        <taxon>Trematoda</taxon>
        <taxon>Digenea</taxon>
        <taxon>Strigeidida</taxon>
        <taxon>Schistosomatoidea</taxon>
        <taxon>Schistosomatidae</taxon>
        <taxon>Schistosoma</taxon>
    </lineage>
</organism>
<evidence type="ECO:0000313" key="1">
    <source>
        <dbReference type="EMBL" id="VDO98952.1"/>
    </source>
</evidence>
<dbReference type="EMBL" id="UZAK01010777">
    <property type="protein sequence ID" value="VDO98952.1"/>
    <property type="molecule type" value="Genomic_DNA"/>
</dbReference>
<keyword evidence="2" id="KW-1185">Reference proteome</keyword>
<protein>
    <submittedName>
        <fullName evidence="1 3">Uncharacterized protein</fullName>
    </submittedName>
</protein>
<reference evidence="3" key="1">
    <citation type="submission" date="2016-06" db="UniProtKB">
        <authorList>
            <consortium name="WormBaseParasite"/>
        </authorList>
    </citation>
    <scope>IDENTIFICATION</scope>
</reference>
<reference evidence="1 2" key="2">
    <citation type="submission" date="2018-11" db="EMBL/GenBank/DDBJ databases">
        <authorList>
            <consortium name="Pathogen Informatics"/>
        </authorList>
    </citation>
    <scope>NUCLEOTIDE SEQUENCE [LARGE SCALE GENOMIC DNA]</scope>
    <source>
        <strain evidence="1">Dakar</strain>
        <strain evidence="2">Dakar, Senegal</strain>
    </source>
</reference>
<dbReference type="AlphaFoldDB" id="A0A183JT40"/>
<name>A0A183JT40_9TREM</name>
<gene>
    <name evidence="1" type="ORF">SCUD_LOCUS5881</name>
</gene>